<dbReference type="EMBL" id="JBBPHU010000022">
    <property type="protein sequence ID" value="KAK7508986.1"/>
    <property type="molecule type" value="Genomic_DNA"/>
</dbReference>
<gene>
    <name evidence="2" type="ORF">IWZ03DRAFT_391010</name>
</gene>
<organism evidence="2 3">
    <name type="scientific">Phyllosticta citriasiana</name>
    <dbReference type="NCBI Taxonomy" id="595635"/>
    <lineage>
        <taxon>Eukaryota</taxon>
        <taxon>Fungi</taxon>
        <taxon>Dikarya</taxon>
        <taxon>Ascomycota</taxon>
        <taxon>Pezizomycotina</taxon>
        <taxon>Dothideomycetes</taxon>
        <taxon>Dothideomycetes incertae sedis</taxon>
        <taxon>Botryosphaeriales</taxon>
        <taxon>Phyllostictaceae</taxon>
        <taxon>Phyllosticta</taxon>
    </lineage>
</organism>
<evidence type="ECO:0000256" key="1">
    <source>
        <dbReference type="SAM" id="MobiDB-lite"/>
    </source>
</evidence>
<comment type="caution">
    <text evidence="2">The sequence shown here is derived from an EMBL/GenBank/DDBJ whole genome shotgun (WGS) entry which is preliminary data.</text>
</comment>
<evidence type="ECO:0000313" key="3">
    <source>
        <dbReference type="Proteomes" id="UP001363622"/>
    </source>
</evidence>
<keyword evidence="3" id="KW-1185">Reference proteome</keyword>
<proteinExistence type="predicted"/>
<dbReference type="PANTHER" id="PTHR10039:SF16">
    <property type="entry name" value="GPI INOSITOL-DEACYLASE"/>
    <property type="match status" value="1"/>
</dbReference>
<accession>A0ABR1K7I2</accession>
<evidence type="ECO:0000313" key="2">
    <source>
        <dbReference type="EMBL" id="KAK7508986.1"/>
    </source>
</evidence>
<feature type="compositionally biased region" description="Basic and acidic residues" evidence="1">
    <location>
        <begin position="10"/>
        <end position="21"/>
    </location>
</feature>
<feature type="region of interest" description="Disordered" evidence="1">
    <location>
        <begin position="1"/>
        <end position="30"/>
    </location>
</feature>
<protein>
    <submittedName>
        <fullName evidence="2">Uncharacterized protein</fullName>
    </submittedName>
</protein>
<dbReference type="Proteomes" id="UP001363622">
    <property type="component" value="Unassembled WGS sequence"/>
</dbReference>
<name>A0ABR1K7I2_9PEZI</name>
<dbReference type="PANTHER" id="PTHR10039">
    <property type="entry name" value="AMELOGENIN"/>
    <property type="match status" value="1"/>
</dbReference>
<sequence>MPCQLGAVPHESRSPERDRRSSWHVRSSPPGLGTNPQCTGLYKHLVPRFRWVACQLDCLCELPNDAVRRKDLQNLPPTLFATYERILERVNQRGTETSELVQATLIWLLNEPKIETTAFCEALTLKDGTTHCDIEAVPDEEEILISCGSLVHKSVDEKSLEVSHLTVKEYFRLIDSSKNNLLAPYSVLKDPIACGAILVTKKLRYLNLQNLGWGLAKSHEEMENRQKQYPFRKFVVNFQA</sequence>
<reference evidence="2 3" key="1">
    <citation type="submission" date="2024-04" db="EMBL/GenBank/DDBJ databases">
        <title>Phyllosticta paracitricarpa is synonymous to the EU quarantine fungus P. citricarpa based on phylogenomic analyses.</title>
        <authorList>
            <consortium name="Lawrence Berkeley National Laboratory"/>
            <person name="Van Ingen-Buijs V.A."/>
            <person name="Van Westerhoven A.C."/>
            <person name="Haridas S."/>
            <person name="Skiadas P."/>
            <person name="Martin F."/>
            <person name="Groenewald J.Z."/>
            <person name="Crous P.W."/>
            <person name="Seidl M.F."/>
        </authorList>
    </citation>
    <scope>NUCLEOTIDE SEQUENCE [LARGE SCALE GENOMIC DNA]</scope>
    <source>
        <strain evidence="2 3">CBS 123371</strain>
    </source>
</reference>